<keyword evidence="3" id="KW-1185">Reference proteome</keyword>
<feature type="compositionally biased region" description="Polar residues" evidence="1">
    <location>
        <begin position="626"/>
        <end position="637"/>
    </location>
</feature>
<dbReference type="SMART" id="SM00015">
    <property type="entry name" value="IQ"/>
    <property type="match status" value="2"/>
</dbReference>
<feature type="compositionally biased region" description="Polar residues" evidence="1">
    <location>
        <begin position="585"/>
        <end position="597"/>
    </location>
</feature>
<dbReference type="AlphaFoldDB" id="A0AAD2D7Q4"/>
<feature type="compositionally biased region" description="Basic residues" evidence="1">
    <location>
        <begin position="641"/>
        <end position="651"/>
    </location>
</feature>
<comment type="caution">
    <text evidence="2">The sequence shown here is derived from an EMBL/GenBank/DDBJ whole genome shotgun (WGS) entry which is preliminary data.</text>
</comment>
<evidence type="ECO:0000256" key="1">
    <source>
        <dbReference type="SAM" id="MobiDB-lite"/>
    </source>
</evidence>
<dbReference type="PROSITE" id="PS50096">
    <property type="entry name" value="IQ"/>
    <property type="match status" value="1"/>
</dbReference>
<dbReference type="EMBL" id="CAMPGE010026708">
    <property type="protein sequence ID" value="CAI2384379.1"/>
    <property type="molecule type" value="Genomic_DNA"/>
</dbReference>
<reference evidence="2" key="1">
    <citation type="submission" date="2023-07" db="EMBL/GenBank/DDBJ databases">
        <authorList>
            <consortium name="AG Swart"/>
            <person name="Singh M."/>
            <person name="Singh A."/>
            <person name="Seah K."/>
            <person name="Emmerich C."/>
        </authorList>
    </citation>
    <scope>NUCLEOTIDE SEQUENCE</scope>
    <source>
        <strain evidence="2">DP1</strain>
    </source>
</reference>
<evidence type="ECO:0000313" key="3">
    <source>
        <dbReference type="Proteomes" id="UP001295684"/>
    </source>
</evidence>
<accession>A0AAD2D7Q4</accession>
<feature type="region of interest" description="Disordered" evidence="1">
    <location>
        <begin position="548"/>
        <end position="597"/>
    </location>
</feature>
<proteinExistence type="predicted"/>
<feature type="region of interest" description="Disordered" evidence="1">
    <location>
        <begin position="618"/>
        <end position="651"/>
    </location>
</feature>
<dbReference type="Gene3D" id="1.20.5.190">
    <property type="match status" value="1"/>
</dbReference>
<feature type="region of interest" description="Disordered" evidence="1">
    <location>
        <begin position="670"/>
        <end position="701"/>
    </location>
</feature>
<evidence type="ECO:0000313" key="2">
    <source>
        <dbReference type="EMBL" id="CAI2384379.1"/>
    </source>
</evidence>
<feature type="compositionally biased region" description="Polar residues" evidence="1">
    <location>
        <begin position="670"/>
        <end position="688"/>
    </location>
</feature>
<feature type="region of interest" description="Disordered" evidence="1">
    <location>
        <begin position="492"/>
        <end position="514"/>
    </location>
</feature>
<name>A0AAD2D7Q4_EUPCR</name>
<feature type="compositionally biased region" description="Basic and acidic residues" evidence="1">
    <location>
        <begin position="503"/>
        <end position="514"/>
    </location>
</feature>
<dbReference type="InterPro" id="IPR000048">
    <property type="entry name" value="IQ_motif_EF-hand-BS"/>
</dbReference>
<dbReference type="Proteomes" id="UP001295684">
    <property type="component" value="Unassembled WGS sequence"/>
</dbReference>
<organism evidence="2 3">
    <name type="scientific">Euplotes crassus</name>
    <dbReference type="NCBI Taxonomy" id="5936"/>
    <lineage>
        <taxon>Eukaryota</taxon>
        <taxon>Sar</taxon>
        <taxon>Alveolata</taxon>
        <taxon>Ciliophora</taxon>
        <taxon>Intramacronucleata</taxon>
        <taxon>Spirotrichea</taxon>
        <taxon>Hypotrichia</taxon>
        <taxon>Euplotida</taxon>
        <taxon>Euplotidae</taxon>
        <taxon>Moneuplotes</taxon>
    </lineage>
</organism>
<sequence length="734" mass="85121">MKIRRKTDEEHLMFYKTFSGTTSFNGLFKRSSKNLDDLSKVHQRDLKSPLNICRQGTNFKNFIRIPKTALNDKPKQRVRRRVFSHNRIVSPSRPIADLILNSPSSNLCLKSTNRKFTNSFLDLKRYPISLLIRSPHKKDPAKKLKKDEQKLLRQLEIVKNNKINIQKRLDICKSNRRRQIHSILASFLNNSCSPTILIKATISVIKNEGCYLHRKLMQIHNFLSIRTRGKSTLKRNRMSRLYSPQHLLDTTNKALKRKIRLAKKRAHKESKLKVHNAAIIIQKAFRGYQSRKYIDCYKKLRFTRNILDVKLQEMQDHIDQKMSKFIKNNEPQIIRIQSLFRATRDRIHTKNPLLQNRRLKRIKTGCKLLESLSKSHNTSHISHFFRCLTKHYRKFKLHTCKLKTQSHLEALLKQKQEDMASENKGRSRRLKFARQFKSETTSKNATPQFNFSKGSILRVPGAGDGSTPNSGENGEDIGRNSCVFINSKSHFQSDSQKFRRGKTNNENKGQEDINKKIKEIEDKLQMIEEIERKSSMLEGSFLSLKFDDSDDPSSVNLSDNSQNIDDSKLRLNINQPETPHEEESLSTPALFSQSKSPQDTYFIREPNGKETEITGIWHSKAPDTTPPQLYTTKNQNSPEKRLRKSKRTHNTPHHLQLIKEESFTHKLNSNNRIDNSLSTKSVPRCSNSKFKKSRAGSAGFRPKMKTDKVLIDNLGFAEAVMKTNGKKSQILSKQ</sequence>
<feature type="compositionally biased region" description="Polar residues" evidence="1">
    <location>
        <begin position="438"/>
        <end position="453"/>
    </location>
</feature>
<dbReference type="Pfam" id="PF00612">
    <property type="entry name" value="IQ"/>
    <property type="match status" value="1"/>
</dbReference>
<feature type="region of interest" description="Disordered" evidence="1">
    <location>
        <begin position="437"/>
        <end position="479"/>
    </location>
</feature>
<dbReference type="CDD" id="cd23767">
    <property type="entry name" value="IQCD"/>
    <property type="match status" value="1"/>
</dbReference>
<gene>
    <name evidence="2" type="ORF">ECRASSUSDP1_LOCUS25904</name>
</gene>
<protein>
    <submittedName>
        <fullName evidence="2">Uncharacterized protein</fullName>
    </submittedName>
</protein>
<feature type="compositionally biased region" description="Polar residues" evidence="1">
    <location>
        <begin position="555"/>
        <end position="564"/>
    </location>
</feature>